<dbReference type="eggNOG" id="arCOG06467">
    <property type="taxonomic scope" value="Archaea"/>
</dbReference>
<dbReference type="EMBL" id="CP001719">
    <property type="protein sequence ID" value="ADC45915.1"/>
    <property type="molecule type" value="Genomic_DNA"/>
</dbReference>
<dbReference type="InterPro" id="IPR018633">
    <property type="entry name" value="DUF2357"/>
</dbReference>
<dbReference type="STRING" id="634498.mru_0063"/>
<dbReference type="OrthoDB" id="67718at2157"/>
<reference evidence="2 3" key="1">
    <citation type="journal article" date="2010" name="PLoS ONE">
        <title>The genome sequence of the rumen methanogen Methanobrevibacter ruminantium reveals new possibilities for controlling ruminant methane emissions.</title>
        <authorList>
            <person name="Leahy S.C."/>
            <person name="Kelly W.J."/>
            <person name="Altermann E."/>
            <person name="Ronimus R.S."/>
            <person name="Yeoman C.J."/>
            <person name="Pacheco D.M."/>
            <person name="Li D."/>
            <person name="Kong Z."/>
            <person name="McTavish S."/>
            <person name="Sang C."/>
            <person name="Lambie S.C."/>
            <person name="Janssen P.H."/>
            <person name="Dey D."/>
            <person name="Attwood G.T."/>
        </authorList>
    </citation>
    <scope>NUCLEOTIDE SEQUENCE [LARGE SCALE GENOMIC DNA]</scope>
    <source>
        <strain evidence="3">ATCC 35063 / DSM 1093 / JCM 13430 / OCM 146 / M1</strain>
    </source>
</reference>
<feature type="domain" description="DUF2357" evidence="1">
    <location>
        <begin position="115"/>
        <end position="366"/>
    </location>
</feature>
<evidence type="ECO:0000313" key="3">
    <source>
        <dbReference type="Proteomes" id="UP000008680"/>
    </source>
</evidence>
<accession>D3E4L9</accession>
<dbReference type="Proteomes" id="UP000008680">
    <property type="component" value="Chromosome"/>
</dbReference>
<dbReference type="Pfam" id="PF04411">
    <property type="entry name" value="PDDEXK_7"/>
    <property type="match status" value="1"/>
</dbReference>
<dbReference type="AlphaFoldDB" id="D3E4L9"/>
<dbReference type="PATRIC" id="fig|634498.28.peg.65"/>
<keyword evidence="3" id="KW-1185">Reference proteome</keyword>
<organism evidence="2 3">
    <name type="scientific">Methanobrevibacter ruminantium (strain ATCC 35063 / DSM 1093 / JCM 13430 / OCM 146 / M1)</name>
    <name type="common">Methanobacterium ruminantium</name>
    <dbReference type="NCBI Taxonomy" id="634498"/>
    <lineage>
        <taxon>Archaea</taxon>
        <taxon>Methanobacteriati</taxon>
        <taxon>Methanobacteriota</taxon>
        <taxon>Methanomada group</taxon>
        <taxon>Methanobacteria</taxon>
        <taxon>Methanobacteriales</taxon>
        <taxon>Methanobacteriaceae</taxon>
        <taxon>Methanobrevibacter</taxon>
    </lineage>
</organism>
<evidence type="ECO:0000259" key="1">
    <source>
        <dbReference type="Pfam" id="PF09823"/>
    </source>
</evidence>
<dbReference type="HOGENOM" id="CLU_027714_0_0_2"/>
<evidence type="ECO:0000313" key="2">
    <source>
        <dbReference type="EMBL" id="ADC45915.1"/>
    </source>
</evidence>
<gene>
    <name evidence="2" type="ordered locus">mru_0063</name>
</gene>
<protein>
    <recommendedName>
        <fullName evidence="1">DUF2357 domain-containing protein</fullName>
    </recommendedName>
</protein>
<dbReference type="RefSeq" id="WP_012954871.1">
    <property type="nucleotide sequence ID" value="NC_013790.1"/>
</dbReference>
<sequence>MEQYIKINAIDNESNQLGTFKISKEYDGYIPSIENFNKEIILENLILYNVPIVEYFDNKTPIQYYKNDSFNANILLLEEYEYTIEFEGDLNLDVYESLKNSKNSPLKLLSNTNSGFLNFGSYVGKTFIDIYKDEGLLFKCPIEVRSRKINYAKDYATMIGDLSRFSSGLIYELNSPVYQSLEVSDINKTPYEDFMLLEYLFEDENLPSTVEYLSRNLYTLLEESREEVPSSLASNIGPNELVEVFSNSDNLERYDGLDNGHLDSVLSRTKGYLPLKINEIKYVDNIDTPENRFYKNFLLYIDDLIDDLIKRIDEGYSLDKLHEYKETLSYYLSSRYFLDISPMDYPPLNSQVLQKKEGYRDILEYYLLFEFGFKLNWNQVVDDFRGYEKKVYRLYEYWCYFELLDIVGELTDTEIRFDDLFIEENLNISLREGAIKRFDLNLSDLLDNDLPSSDDLDIRIDLMYNKTFNKDMAFHSYSVALRPDYTLSIEFGGNAYRIHFDAKYKLNINDESFKNDDIVKMHSYKDAIGDTIAAYVLYPGDRKEIFL</sequence>
<name>D3E4L9_METRM</name>
<dbReference type="REBASE" id="23638">
    <property type="entry name" value="MruMcrB3P"/>
</dbReference>
<proteinExistence type="predicted"/>
<dbReference type="KEGG" id="mru:mru_0063"/>
<dbReference type="GeneID" id="8769680"/>
<dbReference type="Pfam" id="PF09823">
    <property type="entry name" value="DUF2357"/>
    <property type="match status" value="1"/>
</dbReference>
<dbReference type="InterPro" id="IPR007505">
    <property type="entry name" value="PDDEXK_7"/>
</dbReference>